<evidence type="ECO:0000313" key="2">
    <source>
        <dbReference type="EMBL" id="MBX26078.1"/>
    </source>
</evidence>
<reference evidence="2" key="1">
    <citation type="submission" date="2018-02" db="EMBL/GenBank/DDBJ databases">
        <title>Rhizophora mucronata_Transcriptome.</title>
        <authorList>
            <person name="Meera S.P."/>
            <person name="Sreeshan A."/>
            <person name="Augustine A."/>
        </authorList>
    </citation>
    <scope>NUCLEOTIDE SEQUENCE</scope>
    <source>
        <tissue evidence="2">Leaf</tissue>
    </source>
</reference>
<feature type="signal peptide" evidence="1">
    <location>
        <begin position="1"/>
        <end position="16"/>
    </location>
</feature>
<name>A0A2P2M773_RHIMU</name>
<dbReference type="EMBL" id="GGEC01045594">
    <property type="protein sequence ID" value="MBX26078.1"/>
    <property type="molecule type" value="Transcribed_RNA"/>
</dbReference>
<accession>A0A2P2M773</accession>
<keyword evidence="1" id="KW-0732">Signal</keyword>
<sequence>MYRYFIVICMISGVLGSMCDNLCSCTLYCRIGFSCLADLPVRKRLMTVMSFSSVFLWDCVLSSTPLGVYKSNTNY</sequence>
<keyword evidence="2" id="KW-0012">Acyltransferase</keyword>
<feature type="chain" id="PRO_5015199800" evidence="1">
    <location>
        <begin position="17"/>
        <end position="75"/>
    </location>
</feature>
<protein>
    <submittedName>
        <fullName evidence="2">Putative lysophosphatidic acid acyltransferase</fullName>
    </submittedName>
</protein>
<keyword evidence="2" id="KW-0808">Transferase</keyword>
<organism evidence="2">
    <name type="scientific">Rhizophora mucronata</name>
    <name type="common">Asiatic mangrove</name>
    <dbReference type="NCBI Taxonomy" id="61149"/>
    <lineage>
        <taxon>Eukaryota</taxon>
        <taxon>Viridiplantae</taxon>
        <taxon>Streptophyta</taxon>
        <taxon>Embryophyta</taxon>
        <taxon>Tracheophyta</taxon>
        <taxon>Spermatophyta</taxon>
        <taxon>Magnoliopsida</taxon>
        <taxon>eudicotyledons</taxon>
        <taxon>Gunneridae</taxon>
        <taxon>Pentapetalae</taxon>
        <taxon>rosids</taxon>
        <taxon>fabids</taxon>
        <taxon>Malpighiales</taxon>
        <taxon>Rhizophoraceae</taxon>
        <taxon>Rhizophora</taxon>
    </lineage>
</organism>
<dbReference type="AlphaFoldDB" id="A0A2P2M773"/>
<evidence type="ECO:0000256" key="1">
    <source>
        <dbReference type="SAM" id="SignalP"/>
    </source>
</evidence>
<proteinExistence type="predicted"/>
<dbReference type="GO" id="GO:0016746">
    <property type="term" value="F:acyltransferase activity"/>
    <property type="evidence" value="ECO:0007669"/>
    <property type="project" value="UniProtKB-KW"/>
</dbReference>